<sequence length="125" mass="13927">MKKNSQQSRSGWGGKRKGAGAPLGNTNAVKHGERSRRAFFPFEGGEALSPLVRNRARNLMLAERYGLLLANNPTPGTEEWREMTLINGLMGLHADRIARLELRLARSVSMQARRDLRRVKKSGAC</sequence>
<evidence type="ECO:0000313" key="3">
    <source>
        <dbReference type="Proteomes" id="UP000217648"/>
    </source>
</evidence>
<dbReference type="AlphaFoldDB" id="A0A2A5MJU8"/>
<protein>
    <submittedName>
        <fullName evidence="2">Uncharacterized protein</fullName>
    </submittedName>
</protein>
<proteinExistence type="predicted"/>
<feature type="compositionally biased region" description="Polar residues" evidence="1">
    <location>
        <begin position="1"/>
        <end position="10"/>
    </location>
</feature>
<reference evidence="2 3" key="1">
    <citation type="submission" date="2017-09" db="EMBL/GenBank/DDBJ databases">
        <title>Mdr eskape-Ghana.</title>
        <authorList>
            <person name="Agyepong N."/>
            <person name="Janice J."/>
            <person name="Samuelsen O."/>
            <person name="Owusu-Ofori A."/>
            <person name="Sundsfjord A."/>
            <person name="Essack S."/>
            <person name="Pedersen T."/>
        </authorList>
    </citation>
    <scope>NUCLEOTIDE SEQUENCE [LARGE SCALE GENOMIC DNA]</scope>
    <source>
        <strain evidence="2 3">46</strain>
    </source>
</reference>
<feature type="region of interest" description="Disordered" evidence="1">
    <location>
        <begin position="1"/>
        <end position="32"/>
    </location>
</feature>
<accession>A0A2A5MJU8</accession>
<dbReference type="EMBL" id="NXHG01000006">
    <property type="protein sequence ID" value="PCM61085.1"/>
    <property type="molecule type" value="Genomic_DNA"/>
</dbReference>
<name>A0A2A5MJU8_9ENTR</name>
<evidence type="ECO:0000256" key="1">
    <source>
        <dbReference type="SAM" id="MobiDB-lite"/>
    </source>
</evidence>
<organism evidence="2 3">
    <name type="scientific">Klebsiella quasipneumoniae</name>
    <dbReference type="NCBI Taxonomy" id="1463165"/>
    <lineage>
        <taxon>Bacteria</taxon>
        <taxon>Pseudomonadati</taxon>
        <taxon>Pseudomonadota</taxon>
        <taxon>Gammaproteobacteria</taxon>
        <taxon>Enterobacterales</taxon>
        <taxon>Enterobacteriaceae</taxon>
        <taxon>Klebsiella/Raoultella group</taxon>
        <taxon>Klebsiella</taxon>
        <taxon>Klebsiella pneumoniae complex</taxon>
    </lineage>
</organism>
<comment type="caution">
    <text evidence="2">The sequence shown here is derived from an EMBL/GenBank/DDBJ whole genome shotgun (WGS) entry which is preliminary data.</text>
</comment>
<evidence type="ECO:0000313" key="2">
    <source>
        <dbReference type="EMBL" id="PCM61085.1"/>
    </source>
</evidence>
<gene>
    <name evidence="2" type="ORF">CP911_12125</name>
</gene>
<dbReference type="Proteomes" id="UP000217648">
    <property type="component" value="Unassembled WGS sequence"/>
</dbReference>
<dbReference type="RefSeq" id="WP_024191441.1">
    <property type="nucleotide sequence ID" value="NZ_AOGO01000007.1"/>
</dbReference>